<keyword evidence="2" id="KW-1133">Transmembrane helix</keyword>
<keyword evidence="2" id="KW-0812">Transmembrane</keyword>
<accession>A0AAV4M0H0</accession>
<feature type="signal peptide" evidence="3">
    <location>
        <begin position="1"/>
        <end position="16"/>
    </location>
</feature>
<evidence type="ECO:0000313" key="4">
    <source>
        <dbReference type="EMBL" id="GIX64871.1"/>
    </source>
</evidence>
<dbReference type="InterPro" id="IPR024751">
    <property type="entry name" value="VESA1"/>
</dbReference>
<proteinExistence type="predicted"/>
<sequence>MRVHVSLFVFAVNVHCICVFVGRSLLSCWRSSVAMCALRSLVPPFLTILEELQSCNPVWDLPYVPCWNCKLIVTPEYTSYYDKAEWSKVKSNPTEVETCAKIFLGCLPLYYQAITYIYWGCHEKGGGWNAMTLGGGALKSYFDSQGLLPTFVESSRTGAHIAESALQKFSELKTAATSLFPPQSPYASFTTKFREKINGSTSGYTKCPLSALFYGASCYFRYQQITTAKAAGGAPKTISEMLYFLSALQFSSAYDDIDRHIGTLLNPSMNVADSSKPASGGNDTLSAADLKEYLRASCAFSSSVLGMVQGPGATLFSTVSNYAYALQFQLHFLYQQCNNSYTKACGWNQCSYGSNVKIDSVQAHICPTGCTTHGSGDHDHTNGDCKHDNCGTASNKPSPLQAFLTDNLPGFCRKYPGSAHNHLATCSGVLCHVPMGFAGQLRTDAGGGLNIAYALGSFCGGFNTPLRQLSEKLGCLTKRTPRTLGDLFGFTWHLNGQLFRSRDVIVKLDTAIDSRPKTLESLLSKFENVLKGLRPQQPSPPSHFGLSDSVKSIATTLPFWEYLFNHKLSDGLPGKLFDLTQHCHKKKANGSGIGDPIENEPHSSSPIPKHECSTSPADLHSLYQPVGPKPRKSGHTDPYKDCRDQNCGPYLYPLTHTDGATFAPTHASTYLSWVLYLTDDLQSWFQDMLDEFRNIDCSKSGCHGQKCQAEHGPGQHGSSPSCKCPSVVQCGGTLPLLYQHGFRYYSPLELMGGSNDNTKRDCKAFADQLQSVISGNPLTNLLNTIDTFLYAIRWEFFSKLSGFWTIYISLILYTFFFLLDTLHLRSHLKLTSSHTVPPLALLRSGTPLPITKLAYIGQ</sequence>
<evidence type="ECO:0000256" key="3">
    <source>
        <dbReference type="SAM" id="SignalP"/>
    </source>
</evidence>
<evidence type="ECO:0000256" key="2">
    <source>
        <dbReference type="SAM" id="Phobius"/>
    </source>
</evidence>
<keyword evidence="2" id="KW-0472">Membrane</keyword>
<feature type="chain" id="PRO_5043831322" evidence="3">
    <location>
        <begin position="17"/>
        <end position="858"/>
    </location>
</feature>
<name>A0AAV4M0H0_BABCB</name>
<dbReference type="AlphaFoldDB" id="A0AAV4M0H0"/>
<keyword evidence="3" id="KW-0732">Signal</keyword>
<dbReference type="EMBL" id="BPLF01000003">
    <property type="protein sequence ID" value="GIX64871.1"/>
    <property type="molecule type" value="Genomic_DNA"/>
</dbReference>
<organism evidence="4 5">
    <name type="scientific">Babesia caballi</name>
    <dbReference type="NCBI Taxonomy" id="5871"/>
    <lineage>
        <taxon>Eukaryota</taxon>
        <taxon>Sar</taxon>
        <taxon>Alveolata</taxon>
        <taxon>Apicomplexa</taxon>
        <taxon>Aconoidasida</taxon>
        <taxon>Piroplasmida</taxon>
        <taxon>Babesiidae</taxon>
        <taxon>Babesia</taxon>
    </lineage>
</organism>
<feature type="transmembrane region" description="Helical" evidence="2">
    <location>
        <begin position="802"/>
        <end position="819"/>
    </location>
</feature>
<evidence type="ECO:0000256" key="1">
    <source>
        <dbReference type="SAM" id="MobiDB-lite"/>
    </source>
</evidence>
<dbReference type="Pfam" id="PF12785">
    <property type="entry name" value="VESA1_N"/>
    <property type="match status" value="1"/>
</dbReference>
<gene>
    <name evidence="4" type="ORF">BcabD6B2_43060</name>
</gene>
<protein>
    <submittedName>
        <fullName evidence="4">Extracellular matrix-binding ebh</fullName>
    </submittedName>
</protein>
<keyword evidence="5" id="KW-1185">Reference proteome</keyword>
<comment type="caution">
    <text evidence="4">The sequence shown here is derived from an EMBL/GenBank/DDBJ whole genome shotgun (WGS) entry which is preliminary data.</text>
</comment>
<evidence type="ECO:0000313" key="5">
    <source>
        <dbReference type="Proteomes" id="UP001497744"/>
    </source>
</evidence>
<dbReference type="GeneID" id="94196352"/>
<reference evidence="4 5" key="1">
    <citation type="submission" date="2021-06" db="EMBL/GenBank/DDBJ databases">
        <title>Genome sequence of Babesia caballi.</title>
        <authorList>
            <person name="Yamagishi J."/>
            <person name="Kidaka T."/>
            <person name="Ochi A."/>
        </authorList>
    </citation>
    <scope>NUCLEOTIDE SEQUENCE [LARGE SCALE GENOMIC DNA]</scope>
    <source>
        <strain evidence="4">USDA-D6B2</strain>
    </source>
</reference>
<feature type="region of interest" description="Disordered" evidence="1">
    <location>
        <begin position="587"/>
        <end position="639"/>
    </location>
</feature>
<dbReference type="RefSeq" id="XP_067716940.1">
    <property type="nucleotide sequence ID" value="XM_067860839.1"/>
</dbReference>
<dbReference type="Proteomes" id="UP001497744">
    <property type="component" value="Unassembled WGS sequence"/>
</dbReference>